<comment type="caution">
    <text evidence="2">The sequence shown here is derived from an EMBL/GenBank/DDBJ whole genome shotgun (WGS) entry which is preliminary data.</text>
</comment>
<dbReference type="InterPro" id="IPR036291">
    <property type="entry name" value="NAD(P)-bd_dom_sf"/>
</dbReference>
<dbReference type="Proteomes" id="UP000319257">
    <property type="component" value="Unassembled WGS sequence"/>
</dbReference>
<dbReference type="EMBL" id="SKBQ01000058">
    <property type="protein sequence ID" value="TPX10377.1"/>
    <property type="molecule type" value="Genomic_DNA"/>
</dbReference>
<dbReference type="GO" id="GO:0016616">
    <property type="term" value="F:oxidoreductase activity, acting on the CH-OH group of donors, NAD or NADP as acceptor"/>
    <property type="evidence" value="ECO:0007669"/>
    <property type="project" value="TreeGrafter"/>
</dbReference>
<accession>A0A507ASC9</accession>
<dbReference type="Pfam" id="PF13561">
    <property type="entry name" value="adh_short_C2"/>
    <property type="match status" value="1"/>
</dbReference>
<evidence type="ECO:0000313" key="2">
    <source>
        <dbReference type="EMBL" id="TPX10377.1"/>
    </source>
</evidence>
<gene>
    <name evidence="2" type="ORF">E0L32_008596</name>
</gene>
<comment type="similarity">
    <text evidence="1">Belongs to the short-chain dehydrogenases/reductases (SDR) family.</text>
</comment>
<dbReference type="GeneID" id="41976043"/>
<dbReference type="InParanoid" id="A0A507ASC9"/>
<evidence type="ECO:0000256" key="1">
    <source>
        <dbReference type="ARBA" id="ARBA00006484"/>
    </source>
</evidence>
<dbReference type="PRINTS" id="PR00081">
    <property type="entry name" value="GDHRDH"/>
</dbReference>
<reference evidence="2 3" key="1">
    <citation type="submission" date="2019-06" db="EMBL/GenBank/DDBJ databases">
        <title>Draft genome sequence of the filamentous fungus Phialemoniopsis curvata isolated from diesel fuel.</title>
        <authorList>
            <person name="Varaljay V.A."/>
            <person name="Lyon W.J."/>
            <person name="Crouch A.L."/>
            <person name="Drake C.E."/>
            <person name="Hollomon J.M."/>
            <person name="Nadeau L.J."/>
            <person name="Nunn H.S."/>
            <person name="Stevenson B.S."/>
            <person name="Bojanowski C.L."/>
            <person name="Crookes-Goodson W.J."/>
        </authorList>
    </citation>
    <scope>NUCLEOTIDE SEQUENCE [LARGE SCALE GENOMIC DNA]</scope>
    <source>
        <strain evidence="2 3">D216</strain>
    </source>
</reference>
<organism evidence="2 3">
    <name type="scientific">Thyridium curvatum</name>
    <dbReference type="NCBI Taxonomy" id="1093900"/>
    <lineage>
        <taxon>Eukaryota</taxon>
        <taxon>Fungi</taxon>
        <taxon>Dikarya</taxon>
        <taxon>Ascomycota</taxon>
        <taxon>Pezizomycotina</taxon>
        <taxon>Sordariomycetes</taxon>
        <taxon>Sordariomycetidae</taxon>
        <taxon>Thyridiales</taxon>
        <taxon>Thyridiaceae</taxon>
        <taxon>Thyridium</taxon>
    </lineage>
</organism>
<dbReference type="Gene3D" id="3.40.50.720">
    <property type="entry name" value="NAD(P)-binding Rossmann-like Domain"/>
    <property type="match status" value="2"/>
</dbReference>
<dbReference type="InterPro" id="IPR002347">
    <property type="entry name" value="SDR_fam"/>
</dbReference>
<dbReference type="STRING" id="1093900.A0A507ASC9"/>
<dbReference type="Pfam" id="PF00106">
    <property type="entry name" value="adh_short"/>
    <property type="match status" value="1"/>
</dbReference>
<protein>
    <submittedName>
        <fullName evidence="2">Uncharacterized protein</fullName>
    </submittedName>
</protein>
<dbReference type="AlphaFoldDB" id="A0A507ASC9"/>
<dbReference type="PANTHER" id="PTHR42760">
    <property type="entry name" value="SHORT-CHAIN DEHYDROGENASES/REDUCTASES FAMILY MEMBER"/>
    <property type="match status" value="1"/>
</dbReference>
<dbReference type="PANTHER" id="PTHR42760:SF124">
    <property type="entry name" value="SHORT-CHAIN DEHYDROGENASE_REDUCTASE"/>
    <property type="match status" value="1"/>
</dbReference>
<keyword evidence="3" id="KW-1185">Reference proteome</keyword>
<dbReference type="OrthoDB" id="47007at2759"/>
<proteinExistence type="inferred from homology"/>
<evidence type="ECO:0000313" key="3">
    <source>
        <dbReference type="Proteomes" id="UP000319257"/>
    </source>
</evidence>
<sequence>MTSMLDIKGRVAAVTGASSGNGREIALTLATAGAHLEDTSTPTHELIASRNYQTIYQEANVSSEEDVKLLVEAAVHQYGCLDIFVNNAGIFCGLANIVNELVVNFDKTMEPSYCASTDTVVQLTRQVAVDYAKEKIHVNAVCPGFLSTAMVRPFLENPETRKMLLSKSPWPHLGSAQDVGKTVLILASDAASWMTGSLLQVDGGFIAQ</sequence>
<name>A0A507ASC9_9PEZI</name>
<dbReference type="RefSeq" id="XP_030992088.1">
    <property type="nucleotide sequence ID" value="XM_031143468.1"/>
</dbReference>
<dbReference type="SUPFAM" id="SSF51735">
    <property type="entry name" value="NAD(P)-binding Rossmann-fold domains"/>
    <property type="match status" value="1"/>
</dbReference>